<dbReference type="Pfam" id="PF13560">
    <property type="entry name" value="HTH_31"/>
    <property type="match status" value="1"/>
</dbReference>
<dbReference type="EMBL" id="GG657758">
    <property type="protein sequence ID" value="EFL43214.1"/>
    <property type="molecule type" value="Genomic_DNA"/>
</dbReference>
<organism evidence="4 5">
    <name type="scientific">Streptomyces griseoflavus Tu4000</name>
    <dbReference type="NCBI Taxonomy" id="467200"/>
    <lineage>
        <taxon>Bacteria</taxon>
        <taxon>Bacillati</taxon>
        <taxon>Actinomycetota</taxon>
        <taxon>Actinomycetes</taxon>
        <taxon>Kitasatosporales</taxon>
        <taxon>Streptomycetaceae</taxon>
        <taxon>Streptomyces</taxon>
    </lineage>
</organism>
<evidence type="ECO:0000313" key="5">
    <source>
        <dbReference type="Proteomes" id="UP000002968"/>
    </source>
</evidence>
<feature type="region of interest" description="Disordered" evidence="1">
    <location>
        <begin position="228"/>
        <end position="251"/>
    </location>
</feature>
<feature type="transmembrane region" description="Helical" evidence="2">
    <location>
        <begin position="258"/>
        <end position="278"/>
    </location>
</feature>
<protein>
    <recommendedName>
        <fullName evidence="3">HTH cro/C1-type domain-containing protein</fullName>
    </recommendedName>
</protein>
<feature type="compositionally biased region" description="Basic residues" evidence="1">
    <location>
        <begin position="18"/>
        <end position="50"/>
    </location>
</feature>
<sequence>MAAKARRTVRGMADGRPGRRCRRRHGDGRRGRRTDRPAGFRRRRHVRPARARTVCLRAGEDLSLPGAPQRRGPGRGIQHDTHRRARRTGLGRGGGAVPAQTPPHRPGHRRRDLRAAHDRGRDAAAEGGRTARRRHRGPAHLAGAARMTDPAPECAALAERLRALRARTGLSLAALAERTPYSKSSWERYLNGRLPVPRQAVEALCERAGEPSGRLLALWELADAQWSGRARSAAPPPKEPEHDAWDGAARPRRHRRRLALGAVTALAAAVVAAATVSLPDRDSGRPTAPVSPALDPAPGCHGDGCDGRDPDGMACGLPGRADALGPPHRTGTGARVEIRYSTVCAAAWGRVWHAHPGDTVEVTAPGARPRSVVVRTPADTRVYRFTPMIGGAPRTGLRLCFLPAGGTSRECYHP</sequence>
<keyword evidence="2" id="KW-0812">Transmembrane</keyword>
<evidence type="ECO:0000313" key="4">
    <source>
        <dbReference type="EMBL" id="EFL43214.1"/>
    </source>
</evidence>
<reference evidence="4" key="1">
    <citation type="submission" date="2009-02" db="EMBL/GenBank/DDBJ databases">
        <title>Annotation of Streptomyces griseoflavus strain Tu4000.</title>
        <authorList>
            <consortium name="The Broad Institute Genome Sequencing Platform"/>
            <consortium name="Broad Institute Microbial Sequencing Center"/>
            <person name="Fischbach M."/>
            <person name="Godfrey P."/>
            <person name="Ward D."/>
            <person name="Young S."/>
            <person name="Zeng Q."/>
            <person name="Koehrsen M."/>
            <person name="Alvarado L."/>
            <person name="Berlin A.M."/>
            <person name="Bochicchio J."/>
            <person name="Borenstein D."/>
            <person name="Chapman S.B."/>
            <person name="Chen Z."/>
            <person name="Engels R."/>
            <person name="Freedman E."/>
            <person name="Gellesch M."/>
            <person name="Goldberg J."/>
            <person name="Griggs A."/>
            <person name="Gujja S."/>
            <person name="Heilman E.R."/>
            <person name="Heiman D.I."/>
            <person name="Hepburn T.A."/>
            <person name="Howarth C."/>
            <person name="Jen D."/>
            <person name="Larson L."/>
            <person name="Lewis B."/>
            <person name="Mehta T."/>
            <person name="Park D."/>
            <person name="Pearson M."/>
            <person name="Richards J."/>
            <person name="Roberts A."/>
            <person name="Saif S."/>
            <person name="Shea T.D."/>
            <person name="Shenoy N."/>
            <person name="Sisk P."/>
            <person name="Stolte C."/>
            <person name="Sykes S.N."/>
            <person name="Thomson T."/>
            <person name="Walk T."/>
            <person name="White J."/>
            <person name="Yandava C."/>
            <person name="Straight P."/>
            <person name="Clardy J."/>
            <person name="Hung D."/>
            <person name="Kolter R."/>
            <person name="Mekalanos J."/>
            <person name="Walker S."/>
            <person name="Walsh C.T."/>
            <person name="Wieland-Brown L.C."/>
            <person name="Haas B."/>
            <person name="Nusbaum C."/>
            <person name="Birren B."/>
        </authorList>
    </citation>
    <scope>NUCLEOTIDE SEQUENCE [LARGE SCALE GENOMIC DNA]</scope>
    <source>
        <strain evidence="4">Tu4000</strain>
    </source>
</reference>
<dbReference type="Proteomes" id="UP000002968">
    <property type="component" value="Unassembled WGS sequence"/>
</dbReference>
<feature type="region of interest" description="Disordered" evidence="1">
    <location>
        <begin position="1"/>
        <end position="147"/>
    </location>
</feature>
<feature type="compositionally biased region" description="Basic and acidic residues" evidence="1">
    <location>
        <begin position="113"/>
        <end position="124"/>
    </location>
</feature>
<keyword evidence="2" id="KW-0472">Membrane</keyword>
<dbReference type="AlphaFoldDB" id="D9XLQ8"/>
<feature type="domain" description="HTH cro/C1-type" evidence="3">
    <location>
        <begin position="160"/>
        <end position="215"/>
    </location>
</feature>
<dbReference type="Gene3D" id="1.10.260.40">
    <property type="entry name" value="lambda repressor-like DNA-binding domains"/>
    <property type="match status" value="1"/>
</dbReference>
<keyword evidence="5" id="KW-1185">Reference proteome</keyword>
<keyword evidence="2" id="KW-1133">Transmembrane helix</keyword>
<gene>
    <name evidence="4" type="ORF">SSRG_06018</name>
</gene>
<proteinExistence type="predicted"/>
<dbReference type="SUPFAM" id="SSF47413">
    <property type="entry name" value="lambda repressor-like DNA-binding domains"/>
    <property type="match status" value="1"/>
</dbReference>
<evidence type="ECO:0000256" key="2">
    <source>
        <dbReference type="SAM" id="Phobius"/>
    </source>
</evidence>
<feature type="region of interest" description="Disordered" evidence="1">
    <location>
        <begin position="278"/>
        <end position="305"/>
    </location>
</feature>
<dbReference type="SMART" id="SM00530">
    <property type="entry name" value="HTH_XRE"/>
    <property type="match status" value="1"/>
</dbReference>
<dbReference type="CDD" id="cd00093">
    <property type="entry name" value="HTH_XRE"/>
    <property type="match status" value="1"/>
</dbReference>
<dbReference type="InterPro" id="IPR021224">
    <property type="entry name" value="DUF2690"/>
</dbReference>
<dbReference type="HOGENOM" id="CLU_027956_2_0_11"/>
<dbReference type="Pfam" id="PF10901">
    <property type="entry name" value="DUF2690"/>
    <property type="match status" value="1"/>
</dbReference>
<dbReference type="GO" id="GO:0003677">
    <property type="term" value="F:DNA binding"/>
    <property type="evidence" value="ECO:0007669"/>
    <property type="project" value="InterPro"/>
</dbReference>
<evidence type="ECO:0000256" key="1">
    <source>
        <dbReference type="SAM" id="MobiDB-lite"/>
    </source>
</evidence>
<dbReference type="InterPro" id="IPR001387">
    <property type="entry name" value="Cro/C1-type_HTH"/>
</dbReference>
<name>D9XLQ8_9ACTN</name>
<dbReference type="InterPro" id="IPR010982">
    <property type="entry name" value="Lambda_DNA-bd_dom_sf"/>
</dbReference>
<dbReference type="STRING" id="467200.SSRG_06018"/>
<evidence type="ECO:0000259" key="3">
    <source>
        <dbReference type="SMART" id="SM00530"/>
    </source>
</evidence>
<dbReference type="eggNOG" id="ENOG5033XVA">
    <property type="taxonomic scope" value="Bacteria"/>
</dbReference>
<accession>D9XLQ8</accession>